<reference evidence="1" key="1">
    <citation type="journal article" date="2020" name="Stud. Mycol.">
        <title>101 Dothideomycetes genomes: a test case for predicting lifestyles and emergence of pathogens.</title>
        <authorList>
            <person name="Haridas S."/>
            <person name="Albert R."/>
            <person name="Binder M."/>
            <person name="Bloem J."/>
            <person name="Labutti K."/>
            <person name="Salamov A."/>
            <person name="Andreopoulos B."/>
            <person name="Baker S."/>
            <person name="Barry K."/>
            <person name="Bills G."/>
            <person name="Bluhm B."/>
            <person name="Cannon C."/>
            <person name="Castanera R."/>
            <person name="Culley D."/>
            <person name="Daum C."/>
            <person name="Ezra D."/>
            <person name="Gonzalez J."/>
            <person name="Henrissat B."/>
            <person name="Kuo A."/>
            <person name="Liang C."/>
            <person name="Lipzen A."/>
            <person name="Lutzoni F."/>
            <person name="Magnuson J."/>
            <person name="Mondo S."/>
            <person name="Nolan M."/>
            <person name="Ohm R."/>
            <person name="Pangilinan J."/>
            <person name="Park H.-J."/>
            <person name="Ramirez L."/>
            <person name="Alfaro M."/>
            <person name="Sun H."/>
            <person name="Tritt A."/>
            <person name="Yoshinaga Y."/>
            <person name="Zwiers L.-H."/>
            <person name="Turgeon B."/>
            <person name="Goodwin S."/>
            <person name="Spatafora J."/>
            <person name="Crous P."/>
            <person name="Grigoriev I."/>
        </authorList>
    </citation>
    <scope>NUCLEOTIDE SEQUENCE</scope>
    <source>
        <strain evidence="1">ATCC 200398</strain>
    </source>
</reference>
<dbReference type="Proteomes" id="UP000799755">
    <property type="component" value="Unassembled WGS sequence"/>
</dbReference>
<sequence>MKEQFTVMIPLMLCLIGLTKAGLFKPTPTTEDLTTIEIRKRVARATIPSCTWEGHCLGDSCVRDDDCDHGWVCVRGICALNSGGDTTMPTIKPSSPFPTATVITLVTSVVTESRADPNASSSASLNEAKSVATSTESISLKTASPNPIKHGLSEEAKIGIGIGIPILAIIVISLLICTLLYQRKLRKVSAREDIDAGPEARHSDPKQDRVQYVREPYKYQMVENGSREYGHVHAAELEADLREERPAELPERA</sequence>
<gene>
    <name evidence="1" type="ORF">BDR25DRAFT_346921</name>
</gene>
<accession>A0ACB6QAV1</accession>
<organism evidence="1 2">
    <name type="scientific">Lindgomyces ingoldianus</name>
    <dbReference type="NCBI Taxonomy" id="673940"/>
    <lineage>
        <taxon>Eukaryota</taxon>
        <taxon>Fungi</taxon>
        <taxon>Dikarya</taxon>
        <taxon>Ascomycota</taxon>
        <taxon>Pezizomycotina</taxon>
        <taxon>Dothideomycetes</taxon>
        <taxon>Pleosporomycetidae</taxon>
        <taxon>Pleosporales</taxon>
        <taxon>Lindgomycetaceae</taxon>
        <taxon>Lindgomyces</taxon>
    </lineage>
</organism>
<dbReference type="EMBL" id="MU003541">
    <property type="protein sequence ID" value="KAF2464010.1"/>
    <property type="molecule type" value="Genomic_DNA"/>
</dbReference>
<keyword evidence="2" id="KW-1185">Reference proteome</keyword>
<comment type="caution">
    <text evidence="1">The sequence shown here is derived from an EMBL/GenBank/DDBJ whole genome shotgun (WGS) entry which is preliminary data.</text>
</comment>
<proteinExistence type="predicted"/>
<name>A0ACB6QAV1_9PLEO</name>
<evidence type="ECO:0000313" key="2">
    <source>
        <dbReference type="Proteomes" id="UP000799755"/>
    </source>
</evidence>
<evidence type="ECO:0000313" key="1">
    <source>
        <dbReference type="EMBL" id="KAF2464010.1"/>
    </source>
</evidence>
<protein>
    <submittedName>
        <fullName evidence="1">Uncharacterized protein</fullName>
    </submittedName>
</protein>